<dbReference type="Pfam" id="PF03318">
    <property type="entry name" value="ETX_MTX2"/>
    <property type="match status" value="1"/>
</dbReference>
<dbReference type="CDD" id="cd23424">
    <property type="entry name" value="beta-trefoil_Ricin_BEL-like"/>
    <property type="match status" value="1"/>
</dbReference>
<gene>
    <name evidence="1" type="ORF">FIBSPDRAFT_893531</name>
</gene>
<dbReference type="InterPro" id="IPR053237">
    <property type="entry name" value="Natterin_C"/>
</dbReference>
<dbReference type="OrthoDB" id="3224838at2759"/>
<reference evidence="1 2" key="1">
    <citation type="journal article" date="2016" name="Mol. Biol. Evol.">
        <title>Comparative Genomics of Early-Diverging Mushroom-Forming Fungi Provides Insights into the Origins of Lignocellulose Decay Capabilities.</title>
        <authorList>
            <person name="Nagy L.G."/>
            <person name="Riley R."/>
            <person name="Tritt A."/>
            <person name="Adam C."/>
            <person name="Daum C."/>
            <person name="Floudas D."/>
            <person name="Sun H."/>
            <person name="Yadav J.S."/>
            <person name="Pangilinan J."/>
            <person name="Larsson K.H."/>
            <person name="Matsuura K."/>
            <person name="Barry K."/>
            <person name="Labutti K."/>
            <person name="Kuo R."/>
            <person name="Ohm R.A."/>
            <person name="Bhattacharya S.S."/>
            <person name="Shirouzu T."/>
            <person name="Yoshinaga Y."/>
            <person name="Martin F.M."/>
            <person name="Grigoriev I.V."/>
            <person name="Hibbett D.S."/>
        </authorList>
    </citation>
    <scope>NUCLEOTIDE SEQUENCE [LARGE SCALE GENOMIC DNA]</scope>
    <source>
        <strain evidence="1 2">CBS 109695</strain>
    </source>
</reference>
<dbReference type="EMBL" id="KV417573">
    <property type="protein sequence ID" value="KZP18360.1"/>
    <property type="molecule type" value="Genomic_DNA"/>
</dbReference>
<accession>A0A166H0N7</accession>
<dbReference type="PANTHER" id="PTHR39244">
    <property type="entry name" value="NATTERIN-4"/>
    <property type="match status" value="1"/>
</dbReference>
<dbReference type="InterPro" id="IPR004991">
    <property type="entry name" value="Aerolysin-like"/>
</dbReference>
<organism evidence="1 2">
    <name type="scientific">Athelia psychrophila</name>
    <dbReference type="NCBI Taxonomy" id="1759441"/>
    <lineage>
        <taxon>Eukaryota</taxon>
        <taxon>Fungi</taxon>
        <taxon>Dikarya</taxon>
        <taxon>Basidiomycota</taxon>
        <taxon>Agaricomycotina</taxon>
        <taxon>Agaricomycetes</taxon>
        <taxon>Agaricomycetidae</taxon>
        <taxon>Atheliales</taxon>
        <taxon>Atheliaceae</taxon>
        <taxon>Athelia</taxon>
    </lineage>
</organism>
<dbReference type="AlphaFoldDB" id="A0A166H0N7"/>
<keyword evidence="2" id="KW-1185">Reference proteome</keyword>
<name>A0A166H0N7_9AGAM</name>
<proteinExistence type="predicted"/>
<dbReference type="PANTHER" id="PTHR39244:SF5">
    <property type="entry name" value="NATTERIN-3-LIKE"/>
    <property type="match status" value="1"/>
</dbReference>
<evidence type="ECO:0000313" key="2">
    <source>
        <dbReference type="Proteomes" id="UP000076532"/>
    </source>
</evidence>
<dbReference type="Proteomes" id="UP000076532">
    <property type="component" value="Unassembled WGS sequence"/>
</dbReference>
<dbReference type="Gene3D" id="2.80.10.50">
    <property type="match status" value="1"/>
</dbReference>
<protein>
    <submittedName>
        <fullName evidence="1">Uncharacterized protein</fullName>
    </submittedName>
</protein>
<evidence type="ECO:0000313" key="1">
    <source>
        <dbReference type="EMBL" id="KZP18360.1"/>
    </source>
</evidence>
<sequence>MDDWHENEMCNFVPEHICIYSTSNVHYTLLLPSTSPLWPSDALAIPYVRVKYIHCLLCKTIAYNSTVSNIRIRVLREISVFVFLQITMTDMYIPPTGIYFRLLGFSSNDVIFSRSMEPQVNSFSSSTKYDDQYFTLVPGTGTHQGTYLIRSKVTEKVLFCRDTEKPYVGHTDVYGTDESEYYGVNWFKIEPGTGKYAKHFRLRTPVNDIVIFTRTDMQPWIGYHPAKDVFANHFFSFDYEDMEFVDIVYDIKAGKLIQSPPYEVRNFVVRSRSTQEQESSSQEYTETVTNTSQFEESRGLTISAGVTISGSVPGFADVEVRMDASATRESKWGKSETFTKTWVTKYPAKAQPGRTVRVIVTIERGSLEVPYKIRQKSKSTGQIGETTGIWKGVSSGNTTVEYRDE</sequence>
<dbReference type="SUPFAM" id="SSF56973">
    <property type="entry name" value="Aerolisin/ETX pore-forming domain"/>
    <property type="match status" value="1"/>
</dbReference>
<dbReference type="Gene3D" id="2.170.15.10">
    <property type="entry name" value="Proaerolysin, chain A, domain 3"/>
    <property type="match status" value="1"/>
</dbReference>
<dbReference type="CDD" id="cd20215">
    <property type="entry name" value="PFM_LSL-like"/>
    <property type="match status" value="1"/>
</dbReference>